<feature type="compositionally biased region" description="Basic and acidic residues" evidence="1">
    <location>
        <begin position="97"/>
        <end position="110"/>
    </location>
</feature>
<reference evidence="2 3" key="1">
    <citation type="submission" date="2017-03" db="EMBL/GenBank/DDBJ databases">
        <title>Genomes of endolithic fungi from Antarctica.</title>
        <authorList>
            <person name="Coleine C."/>
            <person name="Masonjones S."/>
            <person name="Stajich J.E."/>
        </authorList>
    </citation>
    <scope>NUCLEOTIDE SEQUENCE [LARGE SCALE GENOMIC DNA]</scope>
    <source>
        <strain evidence="2 3">CCFEE 5187</strain>
    </source>
</reference>
<evidence type="ECO:0000313" key="3">
    <source>
        <dbReference type="Proteomes" id="UP000308768"/>
    </source>
</evidence>
<feature type="compositionally biased region" description="Basic and acidic residues" evidence="1">
    <location>
        <begin position="127"/>
        <end position="142"/>
    </location>
</feature>
<gene>
    <name evidence="2" type="ORF">B0A49_04627</name>
</gene>
<proteinExistence type="predicted"/>
<feature type="compositionally biased region" description="Basic and acidic residues" evidence="1">
    <location>
        <begin position="60"/>
        <end position="70"/>
    </location>
</feature>
<dbReference type="EMBL" id="NAJN01000264">
    <property type="protein sequence ID" value="TKA75920.1"/>
    <property type="molecule type" value="Genomic_DNA"/>
</dbReference>
<sequence>MSNSVAPTAAPPLEAAGGSRVSSPHSNRRSSTSNRTPPPPPASSPPVVENSLPTAVADVPDGHEPPGLHDEADDSEAETVISSPVKLREAHKHAKAIKTENDDGDHRDDAQALVRDTVPPLQGSRQNEVDTELKAEKNEGHGRTTTPDDSEHKMGYEASLQRPVAFAGTKTA</sequence>
<dbReference type="AlphaFoldDB" id="A0A4U0XG54"/>
<feature type="compositionally biased region" description="Low complexity" evidence="1">
    <location>
        <begin position="19"/>
        <end position="35"/>
    </location>
</feature>
<comment type="caution">
    <text evidence="2">The sequence shown here is derived from an EMBL/GenBank/DDBJ whole genome shotgun (WGS) entry which is preliminary data.</text>
</comment>
<protein>
    <submittedName>
        <fullName evidence="2">Uncharacterized protein</fullName>
    </submittedName>
</protein>
<evidence type="ECO:0000313" key="2">
    <source>
        <dbReference type="EMBL" id="TKA75920.1"/>
    </source>
</evidence>
<evidence type="ECO:0000256" key="1">
    <source>
        <dbReference type="SAM" id="MobiDB-lite"/>
    </source>
</evidence>
<dbReference type="Proteomes" id="UP000308768">
    <property type="component" value="Unassembled WGS sequence"/>
</dbReference>
<accession>A0A4U0XG54</accession>
<organism evidence="2 3">
    <name type="scientific">Cryomyces minteri</name>
    <dbReference type="NCBI Taxonomy" id="331657"/>
    <lineage>
        <taxon>Eukaryota</taxon>
        <taxon>Fungi</taxon>
        <taxon>Dikarya</taxon>
        <taxon>Ascomycota</taxon>
        <taxon>Pezizomycotina</taxon>
        <taxon>Dothideomycetes</taxon>
        <taxon>Dothideomycetes incertae sedis</taxon>
        <taxon>Cryomyces</taxon>
    </lineage>
</organism>
<feature type="region of interest" description="Disordered" evidence="1">
    <location>
        <begin position="1"/>
        <end position="172"/>
    </location>
</feature>
<name>A0A4U0XG54_9PEZI</name>
<keyword evidence="3" id="KW-1185">Reference proteome</keyword>